<comment type="caution">
    <text evidence="6">The sequence shown here is derived from an EMBL/GenBank/DDBJ whole genome shotgun (WGS) entry which is preliminary data.</text>
</comment>
<evidence type="ECO:0000256" key="1">
    <source>
        <dbReference type="ARBA" id="ARBA00009670"/>
    </source>
</evidence>
<keyword evidence="7" id="KW-1185">Reference proteome</keyword>
<dbReference type="InterPro" id="IPR051409">
    <property type="entry name" value="Atypical_kinase_ADCK"/>
</dbReference>
<dbReference type="AlphaFoldDB" id="A0A077LWZ6"/>
<accession>A0A077LWZ6</accession>
<keyword evidence="3" id="KW-0547">Nucleotide-binding</keyword>
<evidence type="ECO:0000313" key="7">
    <source>
        <dbReference type="Proteomes" id="UP000035721"/>
    </source>
</evidence>
<evidence type="ECO:0000259" key="5">
    <source>
        <dbReference type="Pfam" id="PF03109"/>
    </source>
</evidence>
<reference evidence="6 7" key="1">
    <citation type="journal article" date="2013" name="ISME J.">
        <title>A metabolic model for members of the genus Tetrasphaera involved in enhanced biological phosphorus removal.</title>
        <authorList>
            <person name="Kristiansen R."/>
            <person name="Nguyen H.T.T."/>
            <person name="Saunders A.M."/>
            <person name="Nielsen J.L."/>
            <person name="Wimmer R."/>
            <person name="Le V.Q."/>
            <person name="McIlroy S.J."/>
            <person name="Petrovski S."/>
            <person name="Seviour R.J."/>
            <person name="Calteau A."/>
            <person name="Nielsen K.L."/>
            <person name="Nielsen P.H."/>
        </authorList>
    </citation>
    <scope>NUCLEOTIDE SEQUENCE [LARGE SCALE GENOMIC DNA]</scope>
    <source>
        <strain evidence="6 7">T1-X7</strain>
    </source>
</reference>
<evidence type="ECO:0000313" key="6">
    <source>
        <dbReference type="EMBL" id="CCH77382.1"/>
    </source>
</evidence>
<evidence type="ECO:0000256" key="2">
    <source>
        <dbReference type="ARBA" id="ARBA00022679"/>
    </source>
</evidence>
<keyword evidence="2" id="KW-0808">Transferase</keyword>
<comment type="similarity">
    <text evidence="1">Belongs to the protein kinase superfamily. ADCK protein kinase family.</text>
</comment>
<dbReference type="Proteomes" id="UP000035721">
    <property type="component" value="Unassembled WGS sequence"/>
</dbReference>
<keyword evidence="4 6" id="KW-0067">ATP-binding</keyword>
<feature type="domain" description="ABC1 atypical kinase-like" evidence="5">
    <location>
        <begin position="138"/>
        <end position="376"/>
    </location>
</feature>
<dbReference type="InterPro" id="IPR004147">
    <property type="entry name" value="ABC1_dom"/>
</dbReference>
<dbReference type="CDD" id="cd13970">
    <property type="entry name" value="ABC1_ADCK3"/>
    <property type="match status" value="1"/>
</dbReference>
<dbReference type="InterPro" id="IPR034646">
    <property type="entry name" value="ADCK3_dom"/>
</dbReference>
<proteinExistence type="inferred from homology"/>
<dbReference type="Gene3D" id="1.10.510.10">
    <property type="entry name" value="Transferase(Phosphotransferase) domain 1"/>
    <property type="match status" value="1"/>
</dbReference>
<dbReference type="GO" id="GO:0005524">
    <property type="term" value="F:ATP binding"/>
    <property type="evidence" value="ECO:0007669"/>
    <property type="project" value="UniProtKB-KW"/>
</dbReference>
<evidence type="ECO:0000256" key="4">
    <source>
        <dbReference type="ARBA" id="ARBA00022840"/>
    </source>
</evidence>
<protein>
    <submittedName>
        <fullName evidence="6">Putative ABC transporter ATP-binding protein</fullName>
    </submittedName>
</protein>
<dbReference type="EMBL" id="CAJB01000101">
    <property type="protein sequence ID" value="CCH77382.1"/>
    <property type="molecule type" value="Genomic_DNA"/>
</dbReference>
<dbReference type="GO" id="GO:0016740">
    <property type="term" value="F:transferase activity"/>
    <property type="evidence" value="ECO:0007669"/>
    <property type="project" value="UniProtKB-KW"/>
</dbReference>
<dbReference type="PANTHER" id="PTHR43851">
    <property type="match status" value="1"/>
</dbReference>
<dbReference type="SUPFAM" id="SSF56112">
    <property type="entry name" value="Protein kinase-like (PK-like)"/>
    <property type="match status" value="1"/>
</dbReference>
<name>A0A077LWZ6_9MICO</name>
<gene>
    <name evidence="6" type="ORF">BN12_190025</name>
</gene>
<dbReference type="InterPro" id="IPR011009">
    <property type="entry name" value="Kinase-like_dom_sf"/>
</dbReference>
<organism evidence="6 7">
    <name type="scientific">Nostocoides japonicum T1-X7</name>
    <dbReference type="NCBI Taxonomy" id="1194083"/>
    <lineage>
        <taxon>Bacteria</taxon>
        <taxon>Bacillati</taxon>
        <taxon>Actinomycetota</taxon>
        <taxon>Actinomycetes</taxon>
        <taxon>Micrococcales</taxon>
        <taxon>Intrasporangiaceae</taxon>
        <taxon>Nostocoides</taxon>
    </lineage>
</organism>
<dbReference type="PANTHER" id="PTHR43851:SF3">
    <property type="entry name" value="COENZYME Q8"/>
    <property type="match status" value="1"/>
</dbReference>
<dbReference type="Pfam" id="PF03109">
    <property type="entry name" value="ABC1"/>
    <property type="match status" value="1"/>
</dbReference>
<sequence length="490" mass="52867">MPARRDPRGLGALATPGPAGLVAPPQVPVRRVRRIAISARERMDGVSDLPRSAVARTAKLASLPLGVAGRTALGIGKRIGGKPAEAVAAELQARTAAQLFAVLGELKGGAMKVGQALSIMEAALPEELAAPYRATLTKLQDAAPPMPSETVHRVLADQLGPRWRTSKFIEFDDTPAAAASIGQVHRAVWRDGRPVAVKIQYPGAGEALMSDLAQLARVARVATAWVPGLDVKPITEELRARMGEELDYDLEARNQRAFVRGFRDDPEVVVPDVLVHSEHVIVSEWLDGTPLSRIIAHGTQEERDRAAALYLRFQVVAPARAGILHADPHPGNFRITADGRLGVLDFGLVNRLPHGMPASIGRLVSYALAGDAATMARGLREEGFVKSTMSIDPEDLLGYLSPFIDPLRHEEFTFSRSWLRGMATRVQDLRRPEFRVGMKLNLPPDYVLIHRVWLGGIGVLCQVGGTVPARDIVLGNLPGADWDLIPAAVS</sequence>
<dbReference type="STRING" id="1194083.BN12_190025"/>
<evidence type="ECO:0000256" key="3">
    <source>
        <dbReference type="ARBA" id="ARBA00022741"/>
    </source>
</evidence>